<dbReference type="Proteomes" id="UP000297972">
    <property type="component" value="Unassembled WGS sequence"/>
</dbReference>
<dbReference type="Gene3D" id="1.20.1640.10">
    <property type="entry name" value="Multidrug efflux transporter AcrB transmembrane domain"/>
    <property type="match status" value="1"/>
</dbReference>
<protein>
    <submittedName>
        <fullName evidence="2">Efflux RND transporter permease subunit</fullName>
    </submittedName>
</protein>
<dbReference type="Gene3D" id="3.30.2090.10">
    <property type="entry name" value="Multidrug efflux transporter AcrB TolC docking domain, DN and DC subdomains"/>
    <property type="match status" value="1"/>
</dbReference>
<gene>
    <name evidence="2" type="ORF">E4L95_23650</name>
</gene>
<sequence>DVAQGGSRVRTGTETRSPSQVAALVLAALPDGTQLTIGDVARVTDTGIDRGVAYFVSGHPAVTVSVQRSASGDAIGMQQSVQEAVDQLAPTLPEGVTAELVRARAEQISARLSLLLDNALLGLALVLGLLFLFLNARTAIWVAAGIPAALLAAVALMHAVGMTINMISLFALILTLGIIVDDAIVVGEHADYRARKLREPPRVAAERAARAMAA</sequence>
<dbReference type="PANTHER" id="PTHR32063">
    <property type="match status" value="1"/>
</dbReference>
<dbReference type="GO" id="GO:0005886">
    <property type="term" value="C:plasma membrane"/>
    <property type="evidence" value="ECO:0007669"/>
    <property type="project" value="TreeGrafter"/>
</dbReference>
<name>A0A4Z1BKX0_9RHOB</name>
<feature type="non-terminal residue" evidence="2">
    <location>
        <position position="214"/>
    </location>
</feature>
<feature type="transmembrane region" description="Helical" evidence="1">
    <location>
        <begin position="140"/>
        <end position="160"/>
    </location>
</feature>
<dbReference type="OrthoDB" id="174266at2"/>
<keyword evidence="1" id="KW-0472">Membrane</keyword>
<dbReference type="InterPro" id="IPR027463">
    <property type="entry name" value="AcrB_DN_DC_subdom"/>
</dbReference>
<evidence type="ECO:0000313" key="3">
    <source>
        <dbReference type="Proteomes" id="UP000297972"/>
    </source>
</evidence>
<dbReference type="Pfam" id="PF00873">
    <property type="entry name" value="ACR_tran"/>
    <property type="match status" value="1"/>
</dbReference>
<keyword evidence="3" id="KW-1185">Reference proteome</keyword>
<feature type="transmembrane region" description="Helical" evidence="1">
    <location>
        <begin position="112"/>
        <end position="134"/>
    </location>
</feature>
<dbReference type="PRINTS" id="PR00702">
    <property type="entry name" value="ACRIFLAVINRP"/>
</dbReference>
<feature type="non-terminal residue" evidence="2">
    <location>
        <position position="1"/>
    </location>
</feature>
<accession>A0A4Z1BKX0</accession>
<keyword evidence="1" id="KW-0812">Transmembrane</keyword>
<keyword evidence="1" id="KW-1133">Transmembrane helix</keyword>
<dbReference type="PANTHER" id="PTHR32063:SF33">
    <property type="entry name" value="RND SUPERFAMILY EFFLUX PUMP PERMEASE COMPONENT"/>
    <property type="match status" value="1"/>
</dbReference>
<evidence type="ECO:0000256" key="1">
    <source>
        <dbReference type="SAM" id="Phobius"/>
    </source>
</evidence>
<dbReference type="InterPro" id="IPR001036">
    <property type="entry name" value="Acrflvin-R"/>
</dbReference>
<dbReference type="GO" id="GO:0042910">
    <property type="term" value="F:xenobiotic transmembrane transporter activity"/>
    <property type="evidence" value="ECO:0007669"/>
    <property type="project" value="TreeGrafter"/>
</dbReference>
<evidence type="ECO:0000313" key="2">
    <source>
        <dbReference type="EMBL" id="TGN33347.1"/>
    </source>
</evidence>
<dbReference type="SUPFAM" id="SSF82866">
    <property type="entry name" value="Multidrug efflux transporter AcrB transmembrane domain"/>
    <property type="match status" value="1"/>
</dbReference>
<reference evidence="2 3" key="1">
    <citation type="submission" date="2019-03" db="EMBL/GenBank/DDBJ databases">
        <authorList>
            <person name="Li J."/>
        </authorList>
    </citation>
    <scope>NUCLEOTIDE SEQUENCE [LARGE SCALE GENOMIC DNA]</scope>
    <source>
        <strain evidence="2 3">3058</strain>
    </source>
</reference>
<dbReference type="EMBL" id="SRPG01000667">
    <property type="protein sequence ID" value="TGN33347.1"/>
    <property type="molecule type" value="Genomic_DNA"/>
</dbReference>
<dbReference type="Gene3D" id="3.30.70.1320">
    <property type="entry name" value="Multidrug efflux transporter AcrB pore domain like"/>
    <property type="match status" value="1"/>
</dbReference>
<proteinExistence type="predicted"/>
<organism evidence="2 3">
    <name type="scientific">Paracoccus liaowanqingii</name>
    <dbReference type="NCBI Taxonomy" id="2560053"/>
    <lineage>
        <taxon>Bacteria</taxon>
        <taxon>Pseudomonadati</taxon>
        <taxon>Pseudomonadota</taxon>
        <taxon>Alphaproteobacteria</taxon>
        <taxon>Rhodobacterales</taxon>
        <taxon>Paracoccaceae</taxon>
        <taxon>Paracoccus</taxon>
    </lineage>
</organism>
<dbReference type="SUPFAM" id="SSF82693">
    <property type="entry name" value="Multidrug efflux transporter AcrB pore domain, PN1, PN2, PC1 and PC2 subdomains"/>
    <property type="match status" value="1"/>
</dbReference>
<dbReference type="AlphaFoldDB" id="A0A4Z1BKX0"/>
<feature type="transmembrane region" description="Helical" evidence="1">
    <location>
        <begin position="167"/>
        <end position="187"/>
    </location>
</feature>
<comment type="caution">
    <text evidence="2">The sequence shown here is derived from an EMBL/GenBank/DDBJ whole genome shotgun (WGS) entry which is preliminary data.</text>
</comment>